<keyword evidence="1" id="KW-0472">Membrane</keyword>
<keyword evidence="3" id="KW-1185">Reference proteome</keyword>
<accession>D2VTA8</accession>
<feature type="transmembrane region" description="Helical" evidence="1">
    <location>
        <begin position="124"/>
        <end position="143"/>
    </location>
</feature>
<evidence type="ECO:0000313" key="3">
    <source>
        <dbReference type="Proteomes" id="UP000006671"/>
    </source>
</evidence>
<feature type="transmembrane region" description="Helical" evidence="1">
    <location>
        <begin position="72"/>
        <end position="89"/>
    </location>
</feature>
<dbReference type="GeneID" id="8854310"/>
<reference evidence="2 3" key="1">
    <citation type="journal article" date="2010" name="Cell">
        <title>The genome of Naegleria gruberi illuminates early eukaryotic versatility.</title>
        <authorList>
            <person name="Fritz-Laylin L.K."/>
            <person name="Prochnik S.E."/>
            <person name="Ginger M.L."/>
            <person name="Dacks J.B."/>
            <person name="Carpenter M.L."/>
            <person name="Field M.C."/>
            <person name="Kuo A."/>
            <person name="Paredez A."/>
            <person name="Chapman J."/>
            <person name="Pham J."/>
            <person name="Shu S."/>
            <person name="Neupane R."/>
            <person name="Cipriano M."/>
            <person name="Mancuso J."/>
            <person name="Tu H."/>
            <person name="Salamov A."/>
            <person name="Lindquist E."/>
            <person name="Shapiro H."/>
            <person name="Lucas S."/>
            <person name="Grigoriev I.V."/>
            <person name="Cande W.Z."/>
            <person name="Fulton C."/>
            <person name="Rokhsar D.S."/>
            <person name="Dawson S.C."/>
        </authorList>
    </citation>
    <scope>NUCLEOTIDE SEQUENCE [LARGE SCALE GENOMIC DNA]</scope>
    <source>
        <strain evidence="2 3">NEG-M</strain>
    </source>
</reference>
<dbReference type="VEuPathDB" id="AmoebaDB:NAEGRDRAFT_72234"/>
<gene>
    <name evidence="2" type="ORF">NAEGRDRAFT_72234</name>
</gene>
<dbReference type="OrthoDB" id="10354018at2759"/>
<sequence length="211" mass="25124">MCQTTTVLFHTFNQYFYIPYNILMKNYFTLIQQIPYIKVTKKNESVVESEVVENQNEGQNFQRVFVFEYQSLNYFIIFTLFTCMAYFNTFTNIGIFSYLVQFALGFCMLILQFWLSKVVQKRKYFAISCILIFTGLFLLRVFVSNTLTQYFLAFVFILFITPVSKFLYKSLPLLIPDQTLLQFAFVWLVSLQMLGVIAFFLRGCVYVYFYI</sequence>
<dbReference type="InParanoid" id="D2VTA8"/>
<dbReference type="RefSeq" id="XP_002672645.1">
    <property type="nucleotide sequence ID" value="XM_002672599.1"/>
</dbReference>
<protein>
    <submittedName>
        <fullName evidence="2">Predicted protein</fullName>
    </submittedName>
</protein>
<keyword evidence="1" id="KW-0812">Transmembrane</keyword>
<keyword evidence="1" id="KW-1133">Transmembrane helix</keyword>
<feature type="transmembrane region" description="Helical" evidence="1">
    <location>
        <begin position="149"/>
        <end position="168"/>
    </location>
</feature>
<name>D2VTA8_NAEGR</name>
<evidence type="ECO:0000313" key="2">
    <source>
        <dbReference type="EMBL" id="EFC39901.1"/>
    </source>
</evidence>
<dbReference type="KEGG" id="ngr:NAEGRDRAFT_72234"/>
<proteinExistence type="predicted"/>
<organism evidence="3">
    <name type="scientific">Naegleria gruberi</name>
    <name type="common">Amoeba</name>
    <dbReference type="NCBI Taxonomy" id="5762"/>
    <lineage>
        <taxon>Eukaryota</taxon>
        <taxon>Discoba</taxon>
        <taxon>Heterolobosea</taxon>
        <taxon>Tetramitia</taxon>
        <taxon>Eutetramitia</taxon>
        <taxon>Vahlkampfiidae</taxon>
        <taxon>Naegleria</taxon>
    </lineage>
</organism>
<feature type="transmembrane region" description="Helical" evidence="1">
    <location>
        <begin position="180"/>
        <end position="209"/>
    </location>
</feature>
<dbReference type="Proteomes" id="UP000006671">
    <property type="component" value="Unassembled WGS sequence"/>
</dbReference>
<feature type="transmembrane region" description="Helical" evidence="1">
    <location>
        <begin position="95"/>
        <end position="115"/>
    </location>
</feature>
<dbReference type="AlphaFoldDB" id="D2VTA8"/>
<evidence type="ECO:0000256" key="1">
    <source>
        <dbReference type="SAM" id="Phobius"/>
    </source>
</evidence>
<dbReference type="EMBL" id="GG738896">
    <property type="protein sequence ID" value="EFC39901.1"/>
    <property type="molecule type" value="Genomic_DNA"/>
</dbReference>